<protein>
    <recommendedName>
        <fullName evidence="3 8">Carbonic anhydrase</fullName>
        <ecNumber evidence="3 8">4.2.1.1</ecNumber>
    </recommendedName>
</protein>
<evidence type="ECO:0000256" key="5">
    <source>
        <dbReference type="ARBA" id="ARBA00022833"/>
    </source>
</evidence>
<dbReference type="PROSITE" id="PS00162">
    <property type="entry name" value="ALPHA_CA_1"/>
    <property type="match status" value="1"/>
</dbReference>
<evidence type="ECO:0000256" key="8">
    <source>
        <dbReference type="RuleBase" id="RU367011"/>
    </source>
</evidence>
<dbReference type="VEuPathDB" id="VectorBase:SCAU011354"/>
<dbReference type="KEGG" id="scac:106080523"/>
<keyword evidence="6 8" id="KW-0456">Lyase</keyword>
<organism evidence="10 11">
    <name type="scientific">Stomoxys calcitrans</name>
    <name type="common">Stable fly</name>
    <name type="synonym">Conops calcitrans</name>
    <dbReference type="NCBI Taxonomy" id="35570"/>
    <lineage>
        <taxon>Eukaryota</taxon>
        <taxon>Metazoa</taxon>
        <taxon>Ecdysozoa</taxon>
        <taxon>Arthropoda</taxon>
        <taxon>Hexapoda</taxon>
        <taxon>Insecta</taxon>
        <taxon>Pterygota</taxon>
        <taxon>Neoptera</taxon>
        <taxon>Endopterygota</taxon>
        <taxon>Diptera</taxon>
        <taxon>Brachycera</taxon>
        <taxon>Muscomorpha</taxon>
        <taxon>Muscoidea</taxon>
        <taxon>Muscidae</taxon>
        <taxon>Stomoxys</taxon>
    </lineage>
</organism>
<keyword evidence="5 8" id="KW-0862">Zinc</keyword>
<dbReference type="SMART" id="SM01057">
    <property type="entry name" value="Carb_anhydrase"/>
    <property type="match status" value="1"/>
</dbReference>
<dbReference type="InterPro" id="IPR036398">
    <property type="entry name" value="CA_dom_sf"/>
</dbReference>
<comment type="cofactor">
    <cofactor evidence="8">
        <name>Zn(2+)</name>
        <dbReference type="ChEBI" id="CHEBI:29105"/>
    </cofactor>
</comment>
<dbReference type="InterPro" id="IPR018338">
    <property type="entry name" value="Carbonic_anhydrase_a-class_CS"/>
</dbReference>
<keyword evidence="4 8" id="KW-0479">Metal-binding</keyword>
<evidence type="ECO:0000256" key="7">
    <source>
        <dbReference type="ARBA" id="ARBA00048348"/>
    </source>
</evidence>
<dbReference type="PROSITE" id="PS51144">
    <property type="entry name" value="ALPHA_CA_2"/>
    <property type="match status" value="1"/>
</dbReference>
<dbReference type="SUPFAM" id="SSF51069">
    <property type="entry name" value="Carbonic anhydrase"/>
    <property type="match status" value="1"/>
</dbReference>
<dbReference type="AlphaFoldDB" id="A0A1I8PUW9"/>
<dbReference type="OrthoDB" id="429145at2759"/>
<dbReference type="EC" id="4.2.1.1" evidence="3 8"/>
<sequence>MRFIFVLINIIVGFPTFVLSESWSYQNQKEWPKQFKACGLEQQSPIAINTKEAIPKKLPPIAFHNYHNNYAGTYFNNGHSVGLIFEPRGTIPAISGGPLNPLDHYVLHSLHFHWGPNDTVGSEHIIDGRPYSLELHLVHRNAKYATLQESFLHPDGFAVVARLFEAKPDNWNVFPLHVFTNALPYLQNVDSEMIVYQFNLLDLVYDIVNGGNQEFYAYRGSLTTPPCYEAVDWLVFLKPLRVPSEDVAPFRDIRNERGESLRYNYRDLQKVGKRVVYMRTI</sequence>
<dbReference type="GO" id="GO:0008270">
    <property type="term" value="F:zinc ion binding"/>
    <property type="evidence" value="ECO:0007669"/>
    <property type="project" value="UniProtKB-UniRule"/>
</dbReference>
<dbReference type="InterPro" id="IPR023561">
    <property type="entry name" value="Carbonic_anhydrase_a-class"/>
</dbReference>
<dbReference type="Gene3D" id="3.10.200.10">
    <property type="entry name" value="Alpha carbonic anhydrase"/>
    <property type="match status" value="1"/>
</dbReference>
<accession>A0A1I8PUW9</accession>
<gene>
    <name evidence="10" type="primary">106080523</name>
</gene>
<dbReference type="Proteomes" id="UP000095300">
    <property type="component" value="Unassembled WGS sequence"/>
</dbReference>
<evidence type="ECO:0000256" key="3">
    <source>
        <dbReference type="ARBA" id="ARBA00012925"/>
    </source>
</evidence>
<evidence type="ECO:0000256" key="2">
    <source>
        <dbReference type="ARBA" id="ARBA00010718"/>
    </source>
</evidence>
<evidence type="ECO:0000256" key="6">
    <source>
        <dbReference type="ARBA" id="ARBA00023239"/>
    </source>
</evidence>
<keyword evidence="8" id="KW-0732">Signal</keyword>
<evidence type="ECO:0000313" key="10">
    <source>
        <dbReference type="EnsemblMetazoa" id="SCAU011354-PA"/>
    </source>
</evidence>
<dbReference type="STRING" id="35570.A0A1I8PUW9"/>
<dbReference type="CDD" id="cd00326">
    <property type="entry name" value="alpha_CA"/>
    <property type="match status" value="1"/>
</dbReference>
<comment type="catalytic activity">
    <reaction evidence="7 8">
        <text>hydrogencarbonate + H(+) = CO2 + H2O</text>
        <dbReference type="Rhea" id="RHEA:10748"/>
        <dbReference type="ChEBI" id="CHEBI:15377"/>
        <dbReference type="ChEBI" id="CHEBI:15378"/>
        <dbReference type="ChEBI" id="CHEBI:16526"/>
        <dbReference type="ChEBI" id="CHEBI:17544"/>
        <dbReference type="EC" id="4.2.1.1"/>
    </reaction>
</comment>
<comment type="similarity">
    <text evidence="2 8">Belongs to the alpha-carbonic anhydrase family.</text>
</comment>
<evidence type="ECO:0000313" key="11">
    <source>
        <dbReference type="Proteomes" id="UP000095300"/>
    </source>
</evidence>
<dbReference type="PANTHER" id="PTHR18952:SF265">
    <property type="entry name" value="CARBONIC ANHYDRASE"/>
    <property type="match status" value="1"/>
</dbReference>
<evidence type="ECO:0000259" key="9">
    <source>
        <dbReference type="PROSITE" id="PS51144"/>
    </source>
</evidence>
<dbReference type="GO" id="GO:0004089">
    <property type="term" value="F:carbonate dehydratase activity"/>
    <property type="evidence" value="ECO:0007669"/>
    <property type="project" value="UniProtKB-UniRule"/>
</dbReference>
<feature type="signal peptide" evidence="8">
    <location>
        <begin position="1"/>
        <end position="20"/>
    </location>
</feature>
<dbReference type="PANTHER" id="PTHR18952">
    <property type="entry name" value="CARBONIC ANHYDRASE"/>
    <property type="match status" value="1"/>
</dbReference>
<evidence type="ECO:0000256" key="4">
    <source>
        <dbReference type="ARBA" id="ARBA00022723"/>
    </source>
</evidence>
<evidence type="ECO:0000256" key="1">
    <source>
        <dbReference type="ARBA" id="ARBA00002904"/>
    </source>
</evidence>
<keyword evidence="11" id="KW-1185">Reference proteome</keyword>
<dbReference type="Pfam" id="PF00194">
    <property type="entry name" value="Carb_anhydrase"/>
    <property type="match status" value="1"/>
</dbReference>
<reference evidence="10" key="1">
    <citation type="submission" date="2020-05" db="UniProtKB">
        <authorList>
            <consortium name="EnsemblMetazoa"/>
        </authorList>
    </citation>
    <scope>IDENTIFICATION</scope>
    <source>
        <strain evidence="10">USDA</strain>
    </source>
</reference>
<comment type="function">
    <text evidence="1 8">Reversible hydration of carbon dioxide.</text>
</comment>
<feature type="domain" description="Alpha-carbonic anhydrase" evidence="9">
    <location>
        <begin position="21"/>
        <end position="280"/>
    </location>
</feature>
<dbReference type="GO" id="GO:0005886">
    <property type="term" value="C:plasma membrane"/>
    <property type="evidence" value="ECO:0007669"/>
    <property type="project" value="TreeGrafter"/>
</dbReference>
<proteinExistence type="inferred from homology"/>
<feature type="chain" id="PRO_5025097130" description="Carbonic anhydrase" evidence="8">
    <location>
        <begin position="21"/>
        <end position="281"/>
    </location>
</feature>
<dbReference type="InterPro" id="IPR001148">
    <property type="entry name" value="CA_dom"/>
</dbReference>
<name>A0A1I8PUW9_STOCA</name>
<dbReference type="EnsemblMetazoa" id="SCAU011354-RA">
    <property type="protein sequence ID" value="SCAU011354-PA"/>
    <property type="gene ID" value="SCAU011354"/>
</dbReference>